<dbReference type="SUPFAM" id="SSF50249">
    <property type="entry name" value="Nucleic acid-binding proteins"/>
    <property type="match status" value="1"/>
</dbReference>
<dbReference type="GO" id="GO:0006302">
    <property type="term" value="P:double-strand break repair"/>
    <property type="evidence" value="ECO:0007669"/>
    <property type="project" value="TreeGrafter"/>
</dbReference>
<dbReference type="EMBL" id="MFGM01000024">
    <property type="protein sequence ID" value="OGF37278.1"/>
    <property type="molecule type" value="Genomic_DNA"/>
</dbReference>
<evidence type="ECO:0000259" key="4">
    <source>
        <dbReference type="Pfam" id="PF11967"/>
    </source>
</evidence>
<sequence length="207" mass="24162">MDKFYKTVGIVLKKRNWREDDLLFSIFTENFGRVEALAVGARKIKSKLAGHLAAPGIIDFIFVAGRLQKRITHACVRCFWPMRDEIDYQFWNCFTELLDKFSHEEKDERLWRLAIRFFERIANVDGVGSKKLFLNLFIIKMLAVLGYDILKAKKSEKLTGVFLKLSRVPAHASVKITSNENDYLFQALRKYLLFVGERPIKSLEYIC</sequence>
<comment type="caution">
    <text evidence="5">The sequence shown here is derived from an EMBL/GenBank/DDBJ whole genome shotgun (WGS) entry which is preliminary data.</text>
</comment>
<evidence type="ECO:0000256" key="2">
    <source>
        <dbReference type="ARBA" id="ARBA00023172"/>
    </source>
</evidence>
<reference evidence="5 6" key="1">
    <citation type="journal article" date="2016" name="Nat. Commun.">
        <title>Thousands of microbial genomes shed light on interconnected biogeochemical processes in an aquifer system.</title>
        <authorList>
            <person name="Anantharaman K."/>
            <person name="Brown C.T."/>
            <person name="Hug L.A."/>
            <person name="Sharon I."/>
            <person name="Castelle C.J."/>
            <person name="Probst A.J."/>
            <person name="Thomas B.C."/>
            <person name="Singh A."/>
            <person name="Wilkins M.J."/>
            <person name="Karaoz U."/>
            <person name="Brodie E.L."/>
            <person name="Williams K.H."/>
            <person name="Hubbard S.S."/>
            <person name="Banfield J.F."/>
        </authorList>
    </citation>
    <scope>NUCLEOTIDE SEQUENCE [LARGE SCALE GENOMIC DNA]</scope>
</reference>
<dbReference type="GO" id="GO:0006310">
    <property type="term" value="P:DNA recombination"/>
    <property type="evidence" value="ECO:0007669"/>
    <property type="project" value="UniProtKB-KW"/>
</dbReference>
<evidence type="ECO:0000313" key="5">
    <source>
        <dbReference type="EMBL" id="OGF37278.1"/>
    </source>
</evidence>
<organism evidence="5 6">
    <name type="scientific">Candidatus Falkowbacteria bacterium RIFOXYC2_FULL_48_21</name>
    <dbReference type="NCBI Taxonomy" id="1798005"/>
    <lineage>
        <taxon>Bacteria</taxon>
        <taxon>Candidatus Falkowiibacteriota</taxon>
    </lineage>
</organism>
<protein>
    <submittedName>
        <fullName evidence="5">DNA repair protein RecO</fullName>
    </submittedName>
</protein>
<keyword evidence="3" id="KW-0234">DNA repair</keyword>
<dbReference type="PANTHER" id="PTHR33991">
    <property type="entry name" value="DNA REPAIR PROTEIN RECO"/>
    <property type="match status" value="1"/>
</dbReference>
<feature type="domain" description="DNA replication/recombination mediator RecO N-terminal" evidence="4">
    <location>
        <begin position="4"/>
        <end position="63"/>
    </location>
</feature>
<keyword evidence="1" id="KW-0227">DNA damage</keyword>
<dbReference type="PANTHER" id="PTHR33991:SF1">
    <property type="entry name" value="DNA REPAIR PROTEIN RECO"/>
    <property type="match status" value="1"/>
</dbReference>
<dbReference type="NCBIfam" id="TIGR00613">
    <property type="entry name" value="reco"/>
    <property type="match status" value="1"/>
</dbReference>
<proteinExistence type="predicted"/>
<evidence type="ECO:0000313" key="6">
    <source>
        <dbReference type="Proteomes" id="UP000178656"/>
    </source>
</evidence>
<dbReference type="InterPro" id="IPR022572">
    <property type="entry name" value="DNA_rep/recomb_RecO_N"/>
</dbReference>
<dbReference type="InterPro" id="IPR012340">
    <property type="entry name" value="NA-bd_OB-fold"/>
</dbReference>
<keyword evidence="2" id="KW-0233">DNA recombination</keyword>
<evidence type="ECO:0000256" key="1">
    <source>
        <dbReference type="ARBA" id="ARBA00022763"/>
    </source>
</evidence>
<accession>A0A1F5TEC8</accession>
<name>A0A1F5TEC8_9BACT</name>
<dbReference type="GO" id="GO:0043590">
    <property type="term" value="C:bacterial nucleoid"/>
    <property type="evidence" value="ECO:0007669"/>
    <property type="project" value="TreeGrafter"/>
</dbReference>
<dbReference type="AlphaFoldDB" id="A0A1F5TEC8"/>
<dbReference type="InterPro" id="IPR003717">
    <property type="entry name" value="RecO"/>
</dbReference>
<dbReference type="Pfam" id="PF11967">
    <property type="entry name" value="RecO_N"/>
    <property type="match status" value="1"/>
</dbReference>
<gene>
    <name evidence="5" type="ORF">A2482_04440</name>
</gene>
<evidence type="ECO:0000256" key="3">
    <source>
        <dbReference type="ARBA" id="ARBA00023204"/>
    </source>
</evidence>
<dbReference type="Gene3D" id="2.40.50.140">
    <property type="entry name" value="Nucleic acid-binding proteins"/>
    <property type="match status" value="1"/>
</dbReference>
<dbReference type="Proteomes" id="UP000178656">
    <property type="component" value="Unassembled WGS sequence"/>
</dbReference>